<feature type="compositionally biased region" description="Pro residues" evidence="1">
    <location>
        <begin position="471"/>
        <end position="481"/>
    </location>
</feature>
<evidence type="ECO:0000313" key="3">
    <source>
        <dbReference type="Proteomes" id="UP000002729"/>
    </source>
</evidence>
<organism evidence="3">
    <name type="scientific">Aureococcus anophagefferens</name>
    <name type="common">Harmful bloom alga</name>
    <dbReference type="NCBI Taxonomy" id="44056"/>
    <lineage>
        <taxon>Eukaryota</taxon>
        <taxon>Sar</taxon>
        <taxon>Stramenopiles</taxon>
        <taxon>Ochrophyta</taxon>
        <taxon>Pelagophyceae</taxon>
        <taxon>Pelagomonadales</taxon>
        <taxon>Pelagomonadaceae</taxon>
        <taxon>Aureococcus</taxon>
    </lineage>
</organism>
<keyword evidence="3" id="KW-1185">Reference proteome</keyword>
<feature type="compositionally biased region" description="Acidic residues" evidence="1">
    <location>
        <begin position="370"/>
        <end position="379"/>
    </location>
</feature>
<name>F0YK60_AURAN</name>
<feature type="region of interest" description="Disordered" evidence="1">
    <location>
        <begin position="779"/>
        <end position="818"/>
    </location>
</feature>
<accession>F0YK60</accession>
<sequence>MASSAASVDDSSSDGFVDGSCAVDGSCVVDSSSGAVDSSCVVDGSSVVDASNAVGQSRAAAAASPATSAGAVVLSAHNAARAPAESASARIAVLRDQPSRSVSGVVSQRVDICGAVDRVVEREKIVVRVVEGEAPGDESGEKARLLALVASLESALRDARKGGGGERGGAPGPGDLPLADLEAALRDATRKCLEGRGDERELESLGAALARHPERRAALARERAAWDAAHAPAGAAALRRLRSVTPPWVASRGTSRRELERAGLPRALAARVFEERALWLARFPRRRVAKMALADLRRLNLHRLDLDELRGVYACLPPAFACDGDGAKAAWREAARERLVSLARRAADGSLPPRDARHGAYGDLGGDGPFDPDEHDADDGIAAQSPGDARRGRDAELAALSECRRASAPPSLARAPRPRRAPKKLDAADPRKSMLAALGPGLAAGLRKAPPPRDRAPPPRDRAPPPRDRAPPPPAAPPPPEAEYSRRRDVRGERLGLIEQLGYVHRKKKVPPPGASGLGSLARSRRVPPPRASADVLADVKMWRERRRRSQFASTLADQLTAIQRLQIANEPVPQQLWLELDRAQRAPHLLPVVPTPGPGAYRGVAAPSGAPSASFGPAPDAARRAAEERREPPGPGPGQYVPPMAPFGATRGVAHRFDLGPARLVKDRSAYAPRSSPAARAEDGLADSVTIEEPPRPRTPAEDDDDDPFDTGSVGVVAPEDRRRRRDGARAAANDDAASQASSHAPTVQSAATGGEASVPSVALLSFSTADDTTVSAHTNAFKSSGGATNLQPKKKPPPKKQERSSAWRPGSLRRNY</sequence>
<feature type="region of interest" description="Disordered" evidence="1">
    <location>
        <begin position="663"/>
        <end position="758"/>
    </location>
</feature>
<proteinExistence type="predicted"/>
<feature type="compositionally biased region" description="Basic and acidic residues" evidence="1">
    <location>
        <begin position="622"/>
        <end position="633"/>
    </location>
</feature>
<feature type="region of interest" description="Disordered" evidence="1">
    <location>
        <begin position="603"/>
        <end position="649"/>
    </location>
</feature>
<gene>
    <name evidence="2" type="ORF">AURANDRAFT_72531</name>
</gene>
<feature type="compositionally biased region" description="Low complexity" evidence="1">
    <location>
        <begin position="671"/>
        <end position="680"/>
    </location>
</feature>
<feature type="compositionally biased region" description="Basic and acidic residues" evidence="1">
    <location>
        <begin position="423"/>
        <end position="432"/>
    </location>
</feature>
<dbReference type="GeneID" id="20228754"/>
<reference evidence="2 3" key="1">
    <citation type="journal article" date="2011" name="Proc. Natl. Acad. Sci. U.S.A.">
        <title>Niche of harmful alga Aureococcus anophagefferens revealed through ecogenomics.</title>
        <authorList>
            <person name="Gobler C.J."/>
            <person name="Berry D.L."/>
            <person name="Dyhrman S.T."/>
            <person name="Wilhelm S.W."/>
            <person name="Salamov A."/>
            <person name="Lobanov A.V."/>
            <person name="Zhang Y."/>
            <person name="Collier J.L."/>
            <person name="Wurch L.L."/>
            <person name="Kustka A.B."/>
            <person name="Dill B.D."/>
            <person name="Shah M."/>
            <person name="VerBerkmoes N.C."/>
            <person name="Kuo A."/>
            <person name="Terry A."/>
            <person name="Pangilinan J."/>
            <person name="Lindquist E.A."/>
            <person name="Lucas S."/>
            <person name="Paulsen I.T."/>
            <person name="Hattenrath-Lehmann T.K."/>
            <person name="Talmage S.C."/>
            <person name="Walker E.A."/>
            <person name="Koch F."/>
            <person name="Burson A.M."/>
            <person name="Marcoval M.A."/>
            <person name="Tang Y.Z."/>
            <person name="Lecleir G.R."/>
            <person name="Coyne K.J."/>
            <person name="Berg G.M."/>
            <person name="Bertrand E.M."/>
            <person name="Saito M.A."/>
            <person name="Gladyshev V.N."/>
            <person name="Grigoriev I.V."/>
        </authorList>
    </citation>
    <scope>NUCLEOTIDE SEQUENCE [LARGE SCALE GENOMIC DNA]</scope>
    <source>
        <strain evidence="3">CCMP 1984</strain>
    </source>
</reference>
<feature type="compositionally biased region" description="Polar residues" evidence="1">
    <location>
        <begin position="779"/>
        <end position="793"/>
    </location>
</feature>
<dbReference type="RefSeq" id="XP_009040849.1">
    <property type="nucleotide sequence ID" value="XM_009042601.1"/>
</dbReference>
<feature type="compositionally biased region" description="Basic and acidic residues" evidence="1">
    <location>
        <begin position="451"/>
        <end position="470"/>
    </location>
</feature>
<feature type="region of interest" description="Disordered" evidence="1">
    <location>
        <begin position="349"/>
        <end position="533"/>
    </location>
</feature>
<feature type="compositionally biased region" description="Low complexity" evidence="1">
    <location>
        <begin position="604"/>
        <end position="621"/>
    </location>
</feature>
<dbReference type="Proteomes" id="UP000002729">
    <property type="component" value="Unassembled WGS sequence"/>
</dbReference>
<protein>
    <submittedName>
        <fullName evidence="2">Uncharacterized protein</fullName>
    </submittedName>
</protein>
<dbReference type="EMBL" id="GL833151">
    <property type="protein sequence ID" value="EGB04462.1"/>
    <property type="molecule type" value="Genomic_DNA"/>
</dbReference>
<feature type="compositionally biased region" description="Polar residues" evidence="1">
    <location>
        <begin position="740"/>
        <end position="753"/>
    </location>
</feature>
<dbReference type="InParanoid" id="F0YK60"/>
<dbReference type="KEGG" id="aaf:AURANDRAFT_72531"/>
<evidence type="ECO:0000256" key="1">
    <source>
        <dbReference type="SAM" id="MobiDB-lite"/>
    </source>
</evidence>
<dbReference type="AlphaFoldDB" id="F0YK60"/>
<evidence type="ECO:0000313" key="2">
    <source>
        <dbReference type="EMBL" id="EGB04462.1"/>
    </source>
</evidence>
<dbReference type="OrthoDB" id="10682093at2759"/>
<feature type="compositionally biased region" description="Basic and acidic residues" evidence="1">
    <location>
        <begin position="483"/>
        <end position="496"/>
    </location>
</feature>
<feature type="compositionally biased region" description="Low complexity" evidence="1">
    <location>
        <begin position="435"/>
        <end position="448"/>
    </location>
</feature>
<feature type="compositionally biased region" description="Low complexity" evidence="1">
    <location>
        <begin position="406"/>
        <end position="415"/>
    </location>
</feature>